<evidence type="ECO:0000256" key="6">
    <source>
        <dbReference type="PROSITE-ProRule" id="PRU00302"/>
    </source>
</evidence>
<dbReference type="AlphaFoldDB" id="A0A8C4TSC1"/>
<keyword evidence="11" id="KW-1185">Reference proteome</keyword>
<evidence type="ECO:0000256" key="8">
    <source>
        <dbReference type="SAM" id="Phobius"/>
    </source>
</evidence>
<feature type="domain" description="Sushi" evidence="9">
    <location>
        <begin position="261"/>
        <end position="329"/>
    </location>
</feature>
<evidence type="ECO:0000256" key="5">
    <source>
        <dbReference type="ARBA" id="ARBA00023180"/>
    </source>
</evidence>
<accession>A0A8C4TSC1</accession>
<feature type="compositionally biased region" description="Pro residues" evidence="7">
    <location>
        <begin position="24"/>
        <end position="33"/>
    </location>
</feature>
<feature type="domain" description="Sushi" evidence="9">
    <location>
        <begin position="200"/>
        <end position="260"/>
    </location>
</feature>
<feature type="domain" description="Sushi" evidence="9">
    <location>
        <begin position="330"/>
        <end position="389"/>
    </location>
</feature>
<dbReference type="PANTHER" id="PTHR45656:SF15">
    <property type="entry name" value="SUSHI DOMAIN-CONTAINING PROTEIN"/>
    <property type="match status" value="1"/>
</dbReference>
<reference evidence="10" key="2">
    <citation type="submission" date="2025-09" db="UniProtKB">
        <authorList>
            <consortium name="Ensembl"/>
        </authorList>
    </citation>
    <scope>IDENTIFICATION</scope>
</reference>
<keyword evidence="4 6" id="KW-1015">Disulfide bond</keyword>
<keyword evidence="8" id="KW-1133">Transmembrane helix</keyword>
<dbReference type="SUPFAM" id="SSF57535">
    <property type="entry name" value="Complement control module/SCR domain"/>
    <property type="match status" value="6"/>
</dbReference>
<evidence type="ECO:0000313" key="11">
    <source>
        <dbReference type="Proteomes" id="UP000694562"/>
    </source>
</evidence>
<dbReference type="OMA" id="CKETCIL"/>
<dbReference type="FunFam" id="2.10.70.10:FF:000055">
    <property type="entry name" value="Complement decay-accelerating factor, GPI-anchored"/>
    <property type="match status" value="1"/>
</dbReference>
<dbReference type="InterPro" id="IPR000436">
    <property type="entry name" value="Sushi_SCR_CCP_dom"/>
</dbReference>
<feature type="disulfide bond" evidence="6">
    <location>
        <begin position="360"/>
        <end position="387"/>
    </location>
</feature>
<protein>
    <recommendedName>
        <fullName evidence="9">Sushi domain-containing protein</fullName>
    </recommendedName>
</protein>
<dbReference type="InterPro" id="IPR051277">
    <property type="entry name" value="SEZ6_CSMD_C4BPB_Regulators"/>
</dbReference>
<feature type="disulfide bond" evidence="6">
    <location>
        <begin position="487"/>
        <end position="514"/>
    </location>
</feature>
<evidence type="ECO:0000256" key="4">
    <source>
        <dbReference type="ARBA" id="ARBA00023157"/>
    </source>
</evidence>
<feature type="compositionally biased region" description="Basic residues" evidence="7">
    <location>
        <begin position="49"/>
        <end position="60"/>
    </location>
</feature>
<keyword evidence="2" id="KW-0732">Signal</keyword>
<evidence type="ECO:0000259" key="9">
    <source>
        <dbReference type="PROSITE" id="PS50923"/>
    </source>
</evidence>
<evidence type="ECO:0000313" key="10">
    <source>
        <dbReference type="Ensembl" id="ENSFTIP00000002865.1"/>
    </source>
</evidence>
<dbReference type="SMART" id="SM00032">
    <property type="entry name" value="CCP"/>
    <property type="match status" value="6"/>
</dbReference>
<dbReference type="Proteomes" id="UP000694562">
    <property type="component" value="Unplaced"/>
</dbReference>
<comment type="caution">
    <text evidence="6">Lacks conserved residue(s) required for the propagation of feature annotation.</text>
</comment>
<name>A0A8C4TSC1_FALTI</name>
<sequence>MKIFLSAGVVGGSLGALLRKGPGPLGPGPPRTPRPLRRAEANPASSERLRKRRRPHRRHPALPDGQSGPAMATAAEGRGGPRLRPSPALRLRCGPSEGRGAGAPAGAVAVMAPPRRPGLLLVLVLPWLGGTRAQDTCAPPDRLPYAELQEPFNTMKSFTVGTEVSYTCRPGYIRIPRKSPTRTCGEDLQWSPIEQFCTERKCQHPGDLEHGFINVTDLTFGSKATFSCEGGFRLRGTDEISCVIKDNGVDWNRDLPFCERIPCEPPPSIANGRYTEAAGYAYQTSVTYTCDDVPKGTDPFSLIGPSTIFCTYNAQSNGVWSGPPPQCKVVKCENPRVANGKKTSGFGPSYSYGDSVMFECDPGYFMIGEKIITCEENSTWSPPQPTCEKITRSMCEAPKITHGAVVPAKSVYERGESVRIKCSADCAFPDGTEEMTVTCQGQNTWSSSQNCMCGPKSSGVTPYIGYGRVIDGQKPSYSVGDVITIECYAGYTLHGEARIEYNGENQWIPGVPTCQLSAYIVAIICVIVAIVVFLAAFWVYKKFFSQNGSYTVDENCKETCILKTNVPAEMEETAQMN</sequence>
<dbReference type="Ensembl" id="ENSFTIT00000003002.1">
    <property type="protein sequence ID" value="ENSFTIP00000002865.1"/>
    <property type="gene ID" value="ENSFTIG00000001985.1"/>
</dbReference>
<dbReference type="FunFam" id="2.10.70.10:FF:000014">
    <property type="entry name" value="Membrane cofactor protein"/>
    <property type="match status" value="1"/>
</dbReference>
<keyword evidence="3" id="KW-0677">Repeat</keyword>
<dbReference type="InterPro" id="IPR035976">
    <property type="entry name" value="Sushi/SCR/CCP_sf"/>
</dbReference>
<dbReference type="Pfam" id="PF00084">
    <property type="entry name" value="Sushi"/>
    <property type="match status" value="6"/>
</dbReference>
<dbReference type="Gene3D" id="2.10.70.10">
    <property type="entry name" value="Complement Module, domain 1"/>
    <property type="match status" value="6"/>
</dbReference>
<reference evidence="10" key="1">
    <citation type="submission" date="2025-08" db="UniProtKB">
        <authorList>
            <consortium name="Ensembl"/>
        </authorList>
    </citation>
    <scope>IDENTIFICATION</scope>
</reference>
<dbReference type="OrthoDB" id="6480633at2759"/>
<feature type="transmembrane region" description="Helical" evidence="8">
    <location>
        <begin position="516"/>
        <end position="540"/>
    </location>
</feature>
<keyword evidence="5" id="KW-0325">Glycoprotein</keyword>
<proteinExistence type="predicted"/>
<organism evidence="10 11">
    <name type="scientific">Falco tinnunculus</name>
    <name type="common">Common kestrel</name>
    <dbReference type="NCBI Taxonomy" id="100819"/>
    <lineage>
        <taxon>Eukaryota</taxon>
        <taxon>Metazoa</taxon>
        <taxon>Chordata</taxon>
        <taxon>Craniata</taxon>
        <taxon>Vertebrata</taxon>
        <taxon>Euteleostomi</taxon>
        <taxon>Archelosauria</taxon>
        <taxon>Archosauria</taxon>
        <taxon>Dinosauria</taxon>
        <taxon>Saurischia</taxon>
        <taxon>Theropoda</taxon>
        <taxon>Coelurosauria</taxon>
        <taxon>Aves</taxon>
        <taxon>Neognathae</taxon>
        <taxon>Neoaves</taxon>
        <taxon>Telluraves</taxon>
        <taxon>Australaves</taxon>
        <taxon>Falconiformes</taxon>
        <taxon>Falconidae</taxon>
        <taxon>Falco</taxon>
    </lineage>
</organism>
<evidence type="ECO:0000256" key="1">
    <source>
        <dbReference type="ARBA" id="ARBA00022659"/>
    </source>
</evidence>
<keyword evidence="1 6" id="KW-0768">Sushi</keyword>
<evidence type="ECO:0000256" key="7">
    <source>
        <dbReference type="SAM" id="MobiDB-lite"/>
    </source>
</evidence>
<dbReference type="PROSITE" id="PS50923">
    <property type="entry name" value="SUSHI"/>
    <property type="match status" value="5"/>
</dbReference>
<keyword evidence="8" id="KW-0812">Transmembrane</keyword>
<dbReference type="CDD" id="cd00033">
    <property type="entry name" value="CCP"/>
    <property type="match status" value="5"/>
</dbReference>
<evidence type="ECO:0000256" key="3">
    <source>
        <dbReference type="ARBA" id="ARBA00022737"/>
    </source>
</evidence>
<keyword evidence="8" id="KW-0472">Membrane</keyword>
<evidence type="ECO:0000256" key="2">
    <source>
        <dbReference type="ARBA" id="ARBA00022729"/>
    </source>
</evidence>
<dbReference type="PANTHER" id="PTHR45656">
    <property type="entry name" value="PROTEIN CBR-CLEC-78"/>
    <property type="match status" value="1"/>
</dbReference>
<feature type="domain" description="Sushi" evidence="9">
    <location>
        <begin position="135"/>
        <end position="199"/>
    </location>
</feature>
<feature type="region of interest" description="Disordered" evidence="7">
    <location>
        <begin position="15"/>
        <end position="87"/>
    </location>
</feature>
<feature type="domain" description="Sushi" evidence="9">
    <location>
        <begin position="451"/>
        <end position="516"/>
    </location>
</feature>